<evidence type="ECO:0000313" key="2">
    <source>
        <dbReference type="Proteomes" id="UP000250321"/>
    </source>
</evidence>
<organism evidence="1 2">
    <name type="scientific">Prunus yedoensis var. nudiflora</name>
    <dbReference type="NCBI Taxonomy" id="2094558"/>
    <lineage>
        <taxon>Eukaryota</taxon>
        <taxon>Viridiplantae</taxon>
        <taxon>Streptophyta</taxon>
        <taxon>Embryophyta</taxon>
        <taxon>Tracheophyta</taxon>
        <taxon>Spermatophyta</taxon>
        <taxon>Magnoliopsida</taxon>
        <taxon>eudicotyledons</taxon>
        <taxon>Gunneridae</taxon>
        <taxon>Pentapetalae</taxon>
        <taxon>rosids</taxon>
        <taxon>fabids</taxon>
        <taxon>Rosales</taxon>
        <taxon>Rosaceae</taxon>
        <taxon>Amygdaloideae</taxon>
        <taxon>Amygdaleae</taxon>
        <taxon>Prunus</taxon>
    </lineage>
</organism>
<comment type="caution">
    <text evidence="1">The sequence shown here is derived from an EMBL/GenBank/DDBJ whole genome shotgun (WGS) entry which is preliminary data.</text>
</comment>
<reference evidence="1 2" key="1">
    <citation type="submission" date="2018-02" db="EMBL/GenBank/DDBJ databases">
        <title>Draft genome of wild Prunus yedoensis var. nudiflora.</title>
        <authorList>
            <person name="Baek S."/>
            <person name="Kim J.-H."/>
            <person name="Choi K."/>
            <person name="Kim G.-B."/>
            <person name="Cho A."/>
            <person name="Jang H."/>
            <person name="Shin C.-H."/>
            <person name="Yu H.-J."/>
            <person name="Mun J.-H."/>
        </authorList>
    </citation>
    <scope>NUCLEOTIDE SEQUENCE [LARGE SCALE GENOMIC DNA]</scope>
    <source>
        <strain evidence="2">cv. Jeju island</strain>
        <tissue evidence="1">Leaf</tissue>
    </source>
</reference>
<dbReference type="AlphaFoldDB" id="A0A314UD42"/>
<accession>A0A314UD42</accession>
<evidence type="ECO:0000313" key="1">
    <source>
        <dbReference type="EMBL" id="PQM34666.1"/>
    </source>
</evidence>
<dbReference type="OrthoDB" id="1830397at2759"/>
<dbReference type="Proteomes" id="UP000250321">
    <property type="component" value="Unassembled WGS sequence"/>
</dbReference>
<name>A0A314UD42_PRUYE</name>
<keyword evidence="2" id="KW-1185">Reference proteome</keyword>
<sequence length="111" mass="12322">MEDKLKRGRAPPLLKGAGEDAVINGEPAPENAPVIDLASISRCCIERGLFTVVPLFFQYLCGTSKGWSEWIDRELRDSSTRDILSRAGVLDAIFLSRHVTSMLRPKCSGMW</sequence>
<dbReference type="EMBL" id="PJQY01003773">
    <property type="protein sequence ID" value="PQM34666.1"/>
    <property type="molecule type" value="Genomic_DNA"/>
</dbReference>
<gene>
    <name evidence="1" type="ORF">Pyn_13394</name>
</gene>
<protein>
    <submittedName>
        <fullName evidence="1">Uncharacterized protein</fullName>
    </submittedName>
</protein>
<proteinExistence type="predicted"/>